<evidence type="ECO:0000256" key="1">
    <source>
        <dbReference type="SAM" id="Phobius"/>
    </source>
</evidence>
<gene>
    <name evidence="2" type="ORF">PISMIDRAFT_683952</name>
</gene>
<dbReference type="AlphaFoldDB" id="A0A0C9YXY6"/>
<accession>A0A0C9YXY6</accession>
<dbReference type="Gene3D" id="3.40.50.11350">
    <property type="match status" value="1"/>
</dbReference>
<keyword evidence="1" id="KW-1133">Transmembrane helix</keyword>
<dbReference type="Proteomes" id="UP000054018">
    <property type="component" value="Unassembled WGS sequence"/>
</dbReference>
<dbReference type="OrthoDB" id="3345970at2759"/>
<keyword evidence="3" id="KW-1185">Reference proteome</keyword>
<dbReference type="HOGENOM" id="CLU_026393_1_0_1"/>
<evidence type="ECO:0000313" key="2">
    <source>
        <dbReference type="EMBL" id="KIK18769.1"/>
    </source>
</evidence>
<sequence length="618" mass="70080">MAGWSSIGGYLPLSNSPETTTRPQRSLFSFVRVSRNGPSSALLAITLLVGLFGGFILSTGRRRPDFCPLLLNEPPHTPHTPVYHPSDPLPDSDELDLVTLQTIVTRTRGYYARDYSMTLGWNNMRYIIETALHHGSLLNRTVIIPSFVYARACEYGNDVCAAYATMVNRGDAVNSDEWRELPEDKQMAWKVPMSQMLNLTHLRRTHSVITVAEYLRLHDLPEDLELSTGEWNIARYHQNPSVFNRHGKPPSLHVIENQWYDPPRLNRVDRIPEDMKERGKWDPLLGDRTQDQYGGWKTPSRTEVYHVLEAALAGRQFALGWDKARGILESNGIRGVSTDEGLTEVLLSNSWEVLYTFDGALGMDYVKNVVSPIRQVVPRNSIRGFVDDFYRYTTDVLLLRGEIHYERKPASILFTSTAGRDVFARLVLYEIAHTDSVKELADTMSDRMRDIAGGRMWMGAHMRRGDFVRYHWVMHDDFGEHLSRIKNHLDVGREVLRNLSPASLGTYAVPEAKVNSDYVQLHPPERGDKFYIATDERDPGNLAYLKERGAVRASDLITIEDRRRFGWPLLLTDVLGIVEQELLSRASFFYAHALSSVAGGVLNLRAANGADPRTAQID</sequence>
<keyword evidence="1" id="KW-0812">Transmembrane</keyword>
<dbReference type="STRING" id="765257.A0A0C9YXY6"/>
<dbReference type="CDD" id="cd11296">
    <property type="entry name" value="O-FucT_like"/>
    <property type="match status" value="1"/>
</dbReference>
<dbReference type="EMBL" id="KN833797">
    <property type="protein sequence ID" value="KIK18769.1"/>
    <property type="molecule type" value="Genomic_DNA"/>
</dbReference>
<keyword evidence="1" id="KW-0472">Membrane</keyword>
<proteinExistence type="predicted"/>
<protein>
    <submittedName>
        <fullName evidence="2">Uncharacterized protein</fullName>
    </submittedName>
</protein>
<organism evidence="2 3">
    <name type="scientific">Pisolithus microcarpus 441</name>
    <dbReference type="NCBI Taxonomy" id="765257"/>
    <lineage>
        <taxon>Eukaryota</taxon>
        <taxon>Fungi</taxon>
        <taxon>Dikarya</taxon>
        <taxon>Basidiomycota</taxon>
        <taxon>Agaricomycotina</taxon>
        <taxon>Agaricomycetes</taxon>
        <taxon>Agaricomycetidae</taxon>
        <taxon>Boletales</taxon>
        <taxon>Sclerodermatineae</taxon>
        <taxon>Pisolithaceae</taxon>
        <taxon>Pisolithus</taxon>
    </lineage>
</organism>
<name>A0A0C9YXY6_9AGAM</name>
<feature type="non-terminal residue" evidence="2">
    <location>
        <position position="1"/>
    </location>
</feature>
<reference evidence="3" key="2">
    <citation type="submission" date="2015-01" db="EMBL/GenBank/DDBJ databases">
        <title>Evolutionary Origins and Diversification of the Mycorrhizal Mutualists.</title>
        <authorList>
            <consortium name="DOE Joint Genome Institute"/>
            <consortium name="Mycorrhizal Genomics Consortium"/>
            <person name="Kohler A."/>
            <person name="Kuo A."/>
            <person name="Nagy L.G."/>
            <person name="Floudas D."/>
            <person name="Copeland A."/>
            <person name="Barry K.W."/>
            <person name="Cichocki N."/>
            <person name="Veneault-Fourrey C."/>
            <person name="LaButti K."/>
            <person name="Lindquist E.A."/>
            <person name="Lipzen A."/>
            <person name="Lundell T."/>
            <person name="Morin E."/>
            <person name="Murat C."/>
            <person name="Riley R."/>
            <person name="Ohm R."/>
            <person name="Sun H."/>
            <person name="Tunlid A."/>
            <person name="Henrissat B."/>
            <person name="Grigoriev I.V."/>
            <person name="Hibbett D.S."/>
            <person name="Martin F."/>
        </authorList>
    </citation>
    <scope>NUCLEOTIDE SEQUENCE [LARGE SCALE GENOMIC DNA]</scope>
    <source>
        <strain evidence="3">441</strain>
    </source>
</reference>
<reference evidence="2 3" key="1">
    <citation type="submission" date="2014-04" db="EMBL/GenBank/DDBJ databases">
        <authorList>
            <consortium name="DOE Joint Genome Institute"/>
            <person name="Kuo A."/>
            <person name="Kohler A."/>
            <person name="Costa M.D."/>
            <person name="Nagy L.G."/>
            <person name="Floudas D."/>
            <person name="Copeland A."/>
            <person name="Barry K.W."/>
            <person name="Cichocki N."/>
            <person name="Veneault-Fourrey C."/>
            <person name="LaButti K."/>
            <person name="Lindquist E.A."/>
            <person name="Lipzen A."/>
            <person name="Lundell T."/>
            <person name="Morin E."/>
            <person name="Murat C."/>
            <person name="Sun H."/>
            <person name="Tunlid A."/>
            <person name="Henrissat B."/>
            <person name="Grigoriev I.V."/>
            <person name="Hibbett D.S."/>
            <person name="Martin F."/>
            <person name="Nordberg H.P."/>
            <person name="Cantor M.N."/>
            <person name="Hua S.X."/>
        </authorList>
    </citation>
    <scope>NUCLEOTIDE SEQUENCE [LARGE SCALE GENOMIC DNA]</scope>
    <source>
        <strain evidence="2 3">441</strain>
    </source>
</reference>
<evidence type="ECO:0000313" key="3">
    <source>
        <dbReference type="Proteomes" id="UP000054018"/>
    </source>
</evidence>
<feature type="transmembrane region" description="Helical" evidence="1">
    <location>
        <begin position="41"/>
        <end position="60"/>
    </location>
</feature>